<keyword evidence="2" id="KW-1185">Reference proteome</keyword>
<reference evidence="1" key="1">
    <citation type="submission" date="2023-04" db="EMBL/GenBank/DDBJ databases">
        <title>Ambrosiozyma monospora NBRC 10751.</title>
        <authorList>
            <person name="Ichikawa N."/>
            <person name="Sato H."/>
            <person name="Tonouchi N."/>
        </authorList>
    </citation>
    <scope>NUCLEOTIDE SEQUENCE</scope>
    <source>
        <strain evidence="1">NBRC 10751</strain>
    </source>
</reference>
<gene>
    <name evidence="1" type="ORF">Amon02_000383000</name>
</gene>
<accession>A0ACB5T1D6</accession>
<organism evidence="1 2">
    <name type="scientific">Ambrosiozyma monospora</name>
    <name type="common">Yeast</name>
    <name type="synonym">Endomycopsis monosporus</name>
    <dbReference type="NCBI Taxonomy" id="43982"/>
    <lineage>
        <taxon>Eukaryota</taxon>
        <taxon>Fungi</taxon>
        <taxon>Dikarya</taxon>
        <taxon>Ascomycota</taxon>
        <taxon>Saccharomycotina</taxon>
        <taxon>Pichiomycetes</taxon>
        <taxon>Pichiales</taxon>
        <taxon>Pichiaceae</taxon>
        <taxon>Ambrosiozyma</taxon>
    </lineage>
</organism>
<dbReference type="EMBL" id="BSXS01002491">
    <property type="protein sequence ID" value="GME79221.1"/>
    <property type="molecule type" value="Genomic_DNA"/>
</dbReference>
<protein>
    <submittedName>
        <fullName evidence="1">Unnamed protein product</fullName>
    </submittedName>
</protein>
<name>A0ACB5T1D6_AMBMO</name>
<comment type="caution">
    <text evidence="1">The sequence shown here is derived from an EMBL/GenBank/DDBJ whole genome shotgun (WGS) entry which is preliminary data.</text>
</comment>
<evidence type="ECO:0000313" key="1">
    <source>
        <dbReference type="EMBL" id="GME79221.1"/>
    </source>
</evidence>
<evidence type="ECO:0000313" key="2">
    <source>
        <dbReference type="Proteomes" id="UP001165064"/>
    </source>
</evidence>
<dbReference type="Proteomes" id="UP001165064">
    <property type="component" value="Unassembled WGS sequence"/>
</dbReference>
<proteinExistence type="predicted"/>
<sequence>MVKVTVLGAAGGIGQPLSLLLRLNSKVTELSLYDIVNANGISADLSHVPNSNQELNGYEPKDRQDVSQLQKALRNSDIVIIPAGIPRKPGMTRDDLFKVNGGIVRGLVHQVGATCPNAFVY</sequence>